<comment type="caution">
    <text evidence="14">The sequence shown here is derived from an EMBL/GenBank/DDBJ whole genome shotgun (WGS) entry which is preliminary data.</text>
</comment>
<dbReference type="Proteomes" id="UP000703661">
    <property type="component" value="Unassembled WGS sequence"/>
</dbReference>
<evidence type="ECO:0008006" key="16">
    <source>
        <dbReference type="Google" id="ProtNLM"/>
    </source>
</evidence>
<comment type="subcellular location">
    <subcellularLocation>
        <location evidence="1">Endoplasmic reticulum membrane</location>
        <topology evidence="1">Multi-pass membrane protein</topology>
    </subcellularLocation>
</comment>
<evidence type="ECO:0000256" key="10">
    <source>
        <dbReference type="ARBA" id="ARBA00023209"/>
    </source>
</evidence>
<dbReference type="EMBL" id="JAAAID010000061">
    <property type="protein sequence ID" value="KAG0023331.1"/>
    <property type="molecule type" value="Genomic_DNA"/>
</dbReference>
<dbReference type="InterPro" id="IPR004277">
    <property type="entry name" value="PSS"/>
</dbReference>
<proteinExistence type="predicted"/>
<keyword evidence="7 13" id="KW-1133">Transmembrane helix</keyword>
<comment type="pathway">
    <text evidence="12">Phospholipid metabolism.</text>
</comment>
<keyword evidence="11" id="KW-1208">Phospholipid metabolism</keyword>
<evidence type="ECO:0000256" key="12">
    <source>
        <dbReference type="ARBA" id="ARBA00025707"/>
    </source>
</evidence>
<feature type="transmembrane region" description="Helical" evidence="13">
    <location>
        <begin position="52"/>
        <end position="72"/>
    </location>
</feature>
<evidence type="ECO:0000256" key="8">
    <source>
        <dbReference type="ARBA" id="ARBA00023098"/>
    </source>
</evidence>
<keyword evidence="4" id="KW-0808">Transferase</keyword>
<keyword evidence="3" id="KW-0444">Lipid biosynthesis</keyword>
<comment type="pathway">
    <text evidence="2">Lipid metabolism.</text>
</comment>
<evidence type="ECO:0000313" key="15">
    <source>
        <dbReference type="Proteomes" id="UP000703661"/>
    </source>
</evidence>
<reference evidence="14" key="1">
    <citation type="journal article" date="2020" name="Fungal Divers.">
        <title>Resolving the Mortierellaceae phylogeny through synthesis of multi-gene phylogenetics and phylogenomics.</title>
        <authorList>
            <person name="Vandepol N."/>
            <person name="Liber J."/>
            <person name="Desiro A."/>
            <person name="Na H."/>
            <person name="Kennedy M."/>
            <person name="Barry K."/>
            <person name="Grigoriev I.V."/>
            <person name="Miller A.N."/>
            <person name="O'Donnell K."/>
            <person name="Stajich J.E."/>
            <person name="Bonito G."/>
        </authorList>
    </citation>
    <scope>NUCLEOTIDE SEQUENCE</scope>
    <source>
        <strain evidence="14">NRRL 2769</strain>
    </source>
</reference>
<evidence type="ECO:0000313" key="14">
    <source>
        <dbReference type="EMBL" id="KAG0023331.1"/>
    </source>
</evidence>
<evidence type="ECO:0000256" key="13">
    <source>
        <dbReference type="SAM" id="Phobius"/>
    </source>
</evidence>
<evidence type="ECO:0000256" key="3">
    <source>
        <dbReference type="ARBA" id="ARBA00022516"/>
    </source>
</evidence>
<keyword evidence="6" id="KW-0256">Endoplasmic reticulum</keyword>
<keyword evidence="8" id="KW-0443">Lipid metabolism</keyword>
<evidence type="ECO:0000256" key="5">
    <source>
        <dbReference type="ARBA" id="ARBA00022692"/>
    </source>
</evidence>
<evidence type="ECO:0000256" key="9">
    <source>
        <dbReference type="ARBA" id="ARBA00023136"/>
    </source>
</evidence>
<feature type="transmembrane region" description="Helical" evidence="13">
    <location>
        <begin position="235"/>
        <end position="255"/>
    </location>
</feature>
<gene>
    <name evidence="14" type="ORF">BGZ80_009734</name>
</gene>
<evidence type="ECO:0000256" key="6">
    <source>
        <dbReference type="ARBA" id="ARBA00022824"/>
    </source>
</evidence>
<sequence length="367" mass="43158">MMMFLVYVAFTPEFNDTVSNVKIGILASIGVFCVFGMLQFRDSLLIRPHPALWRVVLSFGVVYQLFLVFLLFQNKQDARMLFKYIDPVLGVPLPEKSYGDACDLTRENIMDQVFDVFALAHTVGWFCKALILRDYTFCWILSVMFEVMEYSLAHQLNNFNECWWDHWILDVLVCNWLGIYLGIKTCEYFEMKQYSWQGFADIPTFKGKMRRTMAQFTPKSWTKFEWNSTKNFKTYATVIFILTMFLICELDAFYLKSLLWLPPAHPVNIVRIFSYFMFGIPGVREIYQYLHDANCKRIGPQAWLLISSIATELLIVFKFGNGEFPNPAPKSVVNFWIVFLTLLTAYPIYQFYLIPKLQERNIKKKLQ</sequence>
<keyword evidence="5 13" id="KW-0812">Transmembrane</keyword>
<organism evidence="14 15">
    <name type="scientific">Entomortierella chlamydospora</name>
    <dbReference type="NCBI Taxonomy" id="101097"/>
    <lineage>
        <taxon>Eukaryota</taxon>
        <taxon>Fungi</taxon>
        <taxon>Fungi incertae sedis</taxon>
        <taxon>Mucoromycota</taxon>
        <taxon>Mortierellomycotina</taxon>
        <taxon>Mortierellomycetes</taxon>
        <taxon>Mortierellales</taxon>
        <taxon>Mortierellaceae</taxon>
        <taxon>Entomortierella</taxon>
    </lineage>
</organism>
<dbReference type="GO" id="GO:0006659">
    <property type="term" value="P:phosphatidylserine biosynthetic process"/>
    <property type="evidence" value="ECO:0007669"/>
    <property type="project" value="InterPro"/>
</dbReference>
<evidence type="ECO:0000256" key="7">
    <source>
        <dbReference type="ARBA" id="ARBA00022989"/>
    </source>
</evidence>
<evidence type="ECO:0000256" key="1">
    <source>
        <dbReference type="ARBA" id="ARBA00004477"/>
    </source>
</evidence>
<feature type="transmembrane region" description="Helical" evidence="13">
    <location>
        <begin position="267"/>
        <end position="290"/>
    </location>
</feature>
<keyword evidence="10" id="KW-0594">Phospholipid biosynthesis</keyword>
<name>A0A9P6N304_9FUNG</name>
<keyword evidence="15" id="KW-1185">Reference proteome</keyword>
<dbReference type="PANTHER" id="PTHR15362:SF7">
    <property type="entry name" value="PHOSPHATIDYLSERINE SYNTHASE 2"/>
    <property type="match status" value="1"/>
</dbReference>
<protein>
    <recommendedName>
        <fullName evidence="16">Phosphatidylserine synthase 2</fullName>
    </recommendedName>
</protein>
<dbReference type="GO" id="GO:0005789">
    <property type="term" value="C:endoplasmic reticulum membrane"/>
    <property type="evidence" value="ECO:0007669"/>
    <property type="project" value="UniProtKB-SubCell"/>
</dbReference>
<feature type="transmembrane region" description="Helical" evidence="13">
    <location>
        <begin position="302"/>
        <end position="320"/>
    </location>
</feature>
<evidence type="ECO:0000256" key="2">
    <source>
        <dbReference type="ARBA" id="ARBA00005189"/>
    </source>
</evidence>
<dbReference type="PANTHER" id="PTHR15362">
    <property type="entry name" value="PHOSPHATIDYLINOSITOL SYNTHASE"/>
    <property type="match status" value="1"/>
</dbReference>
<keyword evidence="9 13" id="KW-0472">Membrane</keyword>
<evidence type="ECO:0000256" key="11">
    <source>
        <dbReference type="ARBA" id="ARBA00023264"/>
    </source>
</evidence>
<evidence type="ECO:0000256" key="4">
    <source>
        <dbReference type="ARBA" id="ARBA00022679"/>
    </source>
</evidence>
<accession>A0A9P6N304</accession>
<dbReference type="GO" id="GO:0106245">
    <property type="term" value="F:L-serine-phosphatidylethanolamine phosphatidyltransferase activity"/>
    <property type="evidence" value="ECO:0007669"/>
    <property type="project" value="InterPro"/>
</dbReference>
<dbReference type="Pfam" id="PF03034">
    <property type="entry name" value="PSS"/>
    <property type="match status" value="1"/>
</dbReference>
<dbReference type="AlphaFoldDB" id="A0A9P6N304"/>
<feature type="transmembrane region" description="Helical" evidence="13">
    <location>
        <begin position="332"/>
        <end position="354"/>
    </location>
</feature>
<feature type="transmembrane region" description="Helical" evidence="13">
    <location>
        <begin position="21"/>
        <end position="40"/>
    </location>
</feature>